<evidence type="ECO:0000313" key="3">
    <source>
        <dbReference type="Proteomes" id="UP000237105"/>
    </source>
</evidence>
<dbReference type="AlphaFoldDB" id="A0A2P5CVX8"/>
<proteinExistence type="predicted"/>
<dbReference type="OrthoDB" id="10597150at2759"/>
<reference evidence="3" key="1">
    <citation type="submission" date="2016-06" db="EMBL/GenBank/DDBJ databases">
        <title>Parallel loss of symbiosis genes in relatives of nitrogen-fixing non-legume Parasponia.</title>
        <authorList>
            <person name="Van Velzen R."/>
            <person name="Holmer R."/>
            <person name="Bu F."/>
            <person name="Rutten L."/>
            <person name="Van Zeijl A."/>
            <person name="Liu W."/>
            <person name="Santuari L."/>
            <person name="Cao Q."/>
            <person name="Sharma T."/>
            <person name="Shen D."/>
            <person name="Roswanjaya Y."/>
            <person name="Wardhani T."/>
            <person name="Kalhor M.S."/>
            <person name="Jansen J."/>
            <person name="Van den Hoogen J."/>
            <person name="Gungor B."/>
            <person name="Hartog M."/>
            <person name="Hontelez J."/>
            <person name="Verver J."/>
            <person name="Yang W.-C."/>
            <person name="Schijlen E."/>
            <person name="Repin R."/>
            <person name="Schilthuizen M."/>
            <person name="Schranz E."/>
            <person name="Heidstra R."/>
            <person name="Miyata K."/>
            <person name="Fedorova E."/>
            <person name="Kohlen W."/>
            <person name="Bisseling T."/>
            <person name="Smit S."/>
            <person name="Geurts R."/>
        </authorList>
    </citation>
    <scope>NUCLEOTIDE SEQUENCE [LARGE SCALE GENOMIC DNA]</scope>
    <source>
        <strain evidence="3">cv. WU1-14</strain>
    </source>
</reference>
<protein>
    <recommendedName>
        <fullName evidence="4">Transmembrane protein</fullName>
    </recommendedName>
</protein>
<evidence type="ECO:0008006" key="4">
    <source>
        <dbReference type="Google" id="ProtNLM"/>
    </source>
</evidence>
<gene>
    <name evidence="2" type="ORF">PanWU01x14_118940</name>
</gene>
<keyword evidence="1" id="KW-0472">Membrane</keyword>
<comment type="caution">
    <text evidence="2">The sequence shown here is derived from an EMBL/GenBank/DDBJ whole genome shotgun (WGS) entry which is preliminary data.</text>
</comment>
<feature type="transmembrane region" description="Helical" evidence="1">
    <location>
        <begin position="67"/>
        <end position="94"/>
    </location>
</feature>
<name>A0A2P5CVX8_PARAD</name>
<evidence type="ECO:0000256" key="1">
    <source>
        <dbReference type="SAM" id="Phobius"/>
    </source>
</evidence>
<sequence>SLCVCVRKTNNKQVTVGFGCFILRKQNFVWFPRKPRKEKEVSSCGICEKIYIVYIYIYYIYIYVYVYIYLAAVVMIGIITGVVVAISVFLFTFMCNMNIFLFSKNGMV</sequence>
<organism evidence="2 3">
    <name type="scientific">Parasponia andersonii</name>
    <name type="common">Sponia andersonii</name>
    <dbReference type="NCBI Taxonomy" id="3476"/>
    <lineage>
        <taxon>Eukaryota</taxon>
        <taxon>Viridiplantae</taxon>
        <taxon>Streptophyta</taxon>
        <taxon>Embryophyta</taxon>
        <taxon>Tracheophyta</taxon>
        <taxon>Spermatophyta</taxon>
        <taxon>Magnoliopsida</taxon>
        <taxon>eudicotyledons</taxon>
        <taxon>Gunneridae</taxon>
        <taxon>Pentapetalae</taxon>
        <taxon>rosids</taxon>
        <taxon>fabids</taxon>
        <taxon>Rosales</taxon>
        <taxon>Cannabaceae</taxon>
        <taxon>Parasponia</taxon>
    </lineage>
</organism>
<dbReference type="Proteomes" id="UP000237105">
    <property type="component" value="Unassembled WGS sequence"/>
</dbReference>
<keyword evidence="3" id="KW-1185">Reference proteome</keyword>
<keyword evidence="1" id="KW-1133">Transmembrane helix</keyword>
<feature type="non-terminal residue" evidence="2">
    <location>
        <position position="1"/>
    </location>
</feature>
<evidence type="ECO:0000313" key="2">
    <source>
        <dbReference type="EMBL" id="PON65188.1"/>
    </source>
</evidence>
<accession>A0A2P5CVX8</accession>
<keyword evidence="1" id="KW-0812">Transmembrane</keyword>
<dbReference type="EMBL" id="JXTB01000090">
    <property type="protein sequence ID" value="PON65188.1"/>
    <property type="molecule type" value="Genomic_DNA"/>
</dbReference>